<evidence type="ECO:0000313" key="2">
    <source>
        <dbReference type="Proteomes" id="UP001062846"/>
    </source>
</evidence>
<dbReference type="EMBL" id="CM046388">
    <property type="protein sequence ID" value="KAI8571410.1"/>
    <property type="molecule type" value="Genomic_DNA"/>
</dbReference>
<name>A0ACC0Q104_RHOML</name>
<reference evidence="1" key="1">
    <citation type="submission" date="2022-02" db="EMBL/GenBank/DDBJ databases">
        <title>Plant Genome Project.</title>
        <authorList>
            <person name="Zhang R.-G."/>
        </authorList>
    </citation>
    <scope>NUCLEOTIDE SEQUENCE</scope>
    <source>
        <strain evidence="1">AT1</strain>
    </source>
</reference>
<evidence type="ECO:0000313" key="1">
    <source>
        <dbReference type="EMBL" id="KAI8571410.1"/>
    </source>
</evidence>
<protein>
    <submittedName>
        <fullName evidence="1">Uncharacterized protein</fullName>
    </submittedName>
</protein>
<proteinExistence type="predicted"/>
<organism evidence="1 2">
    <name type="scientific">Rhododendron molle</name>
    <name type="common">Chinese azalea</name>
    <name type="synonym">Azalea mollis</name>
    <dbReference type="NCBI Taxonomy" id="49168"/>
    <lineage>
        <taxon>Eukaryota</taxon>
        <taxon>Viridiplantae</taxon>
        <taxon>Streptophyta</taxon>
        <taxon>Embryophyta</taxon>
        <taxon>Tracheophyta</taxon>
        <taxon>Spermatophyta</taxon>
        <taxon>Magnoliopsida</taxon>
        <taxon>eudicotyledons</taxon>
        <taxon>Gunneridae</taxon>
        <taxon>Pentapetalae</taxon>
        <taxon>asterids</taxon>
        <taxon>Ericales</taxon>
        <taxon>Ericaceae</taxon>
        <taxon>Ericoideae</taxon>
        <taxon>Rhodoreae</taxon>
        <taxon>Rhododendron</taxon>
    </lineage>
</organism>
<accession>A0ACC0Q104</accession>
<comment type="caution">
    <text evidence="1">The sequence shown here is derived from an EMBL/GenBank/DDBJ whole genome shotgun (WGS) entry which is preliminary data.</text>
</comment>
<keyword evidence="2" id="KW-1185">Reference proteome</keyword>
<dbReference type="Proteomes" id="UP001062846">
    <property type="component" value="Chromosome 1"/>
</dbReference>
<sequence>MVNWFTLAFTNTSSADCGFKRDSTAFHGLQIGVLAASFSDLCRPEQQKERSPTMSSVAMPYTGGDIKKSGELGKMFDIPTDGSKSRKSGPINNAPSRTASFGGVGSLSGQLTPNVANRSSVSSTGGSGSASLKKTNSGPLNKHGESMKKSSGPQVGGTASVSRQNSGPIAPLLPTTGLITSGPISSGPLNSSGAPRKVSGSLDSTGSLKLHSAAIVHNPAVTNLSQEEEYSFHRSFPKPILWAMGLLFVMGFIAGGFILGAVHNPILLVVVFVLFVAVAAVFTWNTCWGRKSITGFIARYPDTELRTARDGQFVKVVTCGNVPLESSFQKIPRCVYTSTSLYEYRGCDSKAANPTHRRFTWGLRAVEKHVTDFYISDFQSGLRALVKAGHGAKVTPYVDYSVVVDINQSNRDMSPEFVRWLGERKLSSDDRIMRLKEGYIKEGSAVSVMGVVQRNDNVLMIVPPPEPIPTGCQWGKCILPATLEGLVLRCEDSSKIDVIPV</sequence>
<gene>
    <name evidence="1" type="ORF">RHMOL_Rhmol01G0118100</name>
</gene>